<dbReference type="InterPro" id="IPR005475">
    <property type="entry name" value="Transketolase-like_Pyr-bd"/>
</dbReference>
<dbReference type="FunFam" id="3.40.50.970:FF:000129">
    <property type="entry name" value="Transketolase"/>
    <property type="match status" value="1"/>
</dbReference>
<comment type="caution">
    <text evidence="5">The sequence shown here is derived from an EMBL/GenBank/DDBJ whole genome shotgun (WGS) entry which is preliminary data.</text>
</comment>
<dbReference type="SMART" id="SM00861">
    <property type="entry name" value="Transket_pyr"/>
    <property type="match status" value="1"/>
</dbReference>
<dbReference type="Gene3D" id="3.40.50.920">
    <property type="match status" value="1"/>
</dbReference>
<evidence type="ECO:0000313" key="6">
    <source>
        <dbReference type="Proteomes" id="UP000294739"/>
    </source>
</evidence>
<dbReference type="InterPro" id="IPR009014">
    <property type="entry name" value="Transketo_C/PFOR_II"/>
</dbReference>
<name>A0A4R5DIN7_9ACTN</name>
<dbReference type="GO" id="GO:0000287">
    <property type="term" value="F:magnesium ion binding"/>
    <property type="evidence" value="ECO:0007669"/>
    <property type="project" value="UniProtKB-ARBA"/>
</dbReference>
<comment type="similarity">
    <text evidence="2">Belongs to the transketolase family.</text>
</comment>
<proteinExistence type="inferred from homology"/>
<gene>
    <name evidence="5" type="ORF">E1269_08590</name>
</gene>
<dbReference type="InterPro" id="IPR033248">
    <property type="entry name" value="Transketolase_C"/>
</dbReference>
<dbReference type="RefSeq" id="WP_131893395.1">
    <property type="nucleotide sequence ID" value="NZ_SMKZ01000009.1"/>
</dbReference>
<comment type="cofactor">
    <cofactor evidence="1">
        <name>thiamine diphosphate</name>
        <dbReference type="ChEBI" id="CHEBI:58937"/>
    </cofactor>
</comment>
<evidence type="ECO:0000256" key="2">
    <source>
        <dbReference type="ARBA" id="ARBA00007131"/>
    </source>
</evidence>
<keyword evidence="3" id="KW-0786">Thiamine pyrophosphate</keyword>
<dbReference type="PANTHER" id="PTHR43825">
    <property type="entry name" value="PYRUVATE DEHYDROGENASE E1 COMPONENT"/>
    <property type="match status" value="1"/>
</dbReference>
<dbReference type="InParanoid" id="A0A4R5DIN7"/>
<evidence type="ECO:0000259" key="4">
    <source>
        <dbReference type="SMART" id="SM00861"/>
    </source>
</evidence>
<evidence type="ECO:0000313" key="5">
    <source>
        <dbReference type="EMBL" id="TDE11811.1"/>
    </source>
</evidence>
<dbReference type="PANTHER" id="PTHR43825:SF1">
    <property type="entry name" value="TRANSKETOLASE-LIKE PYRIMIDINE-BINDING DOMAIN-CONTAINING PROTEIN"/>
    <property type="match status" value="1"/>
</dbReference>
<dbReference type="Proteomes" id="UP000294739">
    <property type="component" value="Unassembled WGS sequence"/>
</dbReference>
<organism evidence="5 6">
    <name type="scientific">Jiangella asiatica</name>
    <dbReference type="NCBI Taxonomy" id="2530372"/>
    <lineage>
        <taxon>Bacteria</taxon>
        <taxon>Bacillati</taxon>
        <taxon>Actinomycetota</taxon>
        <taxon>Actinomycetes</taxon>
        <taxon>Jiangellales</taxon>
        <taxon>Jiangellaceae</taxon>
        <taxon>Jiangella</taxon>
    </lineage>
</organism>
<dbReference type="EMBL" id="SMKZ01000009">
    <property type="protein sequence ID" value="TDE11811.1"/>
    <property type="molecule type" value="Genomic_DNA"/>
</dbReference>
<evidence type="ECO:0000256" key="3">
    <source>
        <dbReference type="ARBA" id="ARBA00023052"/>
    </source>
</evidence>
<protein>
    <submittedName>
        <fullName evidence="5">Transketolase family protein</fullName>
    </submittedName>
</protein>
<accession>A0A4R5DIN7</accession>
<reference evidence="5 6" key="1">
    <citation type="submission" date="2019-03" db="EMBL/GenBank/DDBJ databases">
        <title>Draft genome sequences of novel Actinobacteria.</title>
        <authorList>
            <person name="Sahin N."/>
            <person name="Ay H."/>
            <person name="Saygin H."/>
        </authorList>
    </citation>
    <scope>NUCLEOTIDE SEQUENCE [LARGE SCALE GENOMIC DNA]</scope>
    <source>
        <strain evidence="5 6">5K138</strain>
    </source>
</reference>
<dbReference type="SUPFAM" id="SSF52922">
    <property type="entry name" value="TK C-terminal domain-like"/>
    <property type="match status" value="1"/>
</dbReference>
<evidence type="ECO:0000256" key="1">
    <source>
        <dbReference type="ARBA" id="ARBA00001964"/>
    </source>
</evidence>
<dbReference type="CDD" id="cd07033">
    <property type="entry name" value="TPP_PYR_DXS_TK_like"/>
    <property type="match status" value="1"/>
</dbReference>
<dbReference type="InterPro" id="IPR051157">
    <property type="entry name" value="PDH/Transketolase"/>
</dbReference>
<dbReference type="Gene3D" id="3.40.50.970">
    <property type="match status" value="1"/>
</dbReference>
<feature type="domain" description="Transketolase-like pyrimidine-binding" evidence="4">
    <location>
        <begin position="2"/>
        <end position="167"/>
    </location>
</feature>
<sequence length="309" mass="32578">MKAMREVWGRTLTEVGQTDPRVVLLDGDLANSTKADIFAEGLPDRFLQLGIAEQNLVGTAAGLSTMGYVPWLSSFTVFFTHRALDPIRMLVAQTGANVKIAAAYSGLLTGLTGKTHQDVQDLAIMRAMPGMVVLAPGDAAECAAMVRWATDHDGPVYLRLARDPAPELGMVPADDYTDGAVHVVRPGRRVVLVSTGVQTVRVLEAADLLAASGVDAGVVHVPCLKPLDDRRLLDAVGAASLVVTVEEHTVLGGLGGLVAEVLGEHGTGARVHRVGLRDVWGESAPNDFLLDRYGLSGPRVAEAVRAALA</sequence>
<dbReference type="SUPFAM" id="SSF52518">
    <property type="entry name" value="Thiamin diphosphate-binding fold (THDP-binding)"/>
    <property type="match status" value="1"/>
</dbReference>
<dbReference type="InterPro" id="IPR029061">
    <property type="entry name" value="THDP-binding"/>
</dbReference>
<dbReference type="AlphaFoldDB" id="A0A4R5DIN7"/>
<dbReference type="Pfam" id="PF02780">
    <property type="entry name" value="Transketolase_C"/>
    <property type="match status" value="1"/>
</dbReference>
<dbReference type="OrthoDB" id="8732661at2"/>
<dbReference type="Pfam" id="PF02779">
    <property type="entry name" value="Transket_pyr"/>
    <property type="match status" value="1"/>
</dbReference>
<keyword evidence="6" id="KW-1185">Reference proteome</keyword>